<reference evidence="2 3" key="2">
    <citation type="journal article" date="2016" name="Int. J. Syst. Evol. Microbiol.">
        <title>Flavisolibacter tropicus sp. nov., isolated from tropical soil.</title>
        <authorList>
            <person name="Lee J.J."/>
            <person name="Kang M.S."/>
            <person name="Kim G.S."/>
            <person name="Lee C.S."/>
            <person name="Lim S."/>
            <person name="Lee J."/>
            <person name="Roh S.H."/>
            <person name="Kang H."/>
            <person name="Ha J.M."/>
            <person name="Bae S."/>
            <person name="Jung H.Y."/>
            <person name="Kim M.K."/>
        </authorList>
    </citation>
    <scope>NUCLEOTIDE SEQUENCE [LARGE SCALE GENOMIC DNA]</scope>
    <source>
        <strain evidence="2 3">LCS9</strain>
    </source>
</reference>
<feature type="transmembrane region" description="Helical" evidence="1">
    <location>
        <begin position="44"/>
        <end position="62"/>
    </location>
</feature>
<gene>
    <name evidence="2" type="ORF">SY85_16990</name>
</gene>
<organism evidence="2 3">
    <name type="scientific">Flavisolibacter tropicus</name>
    <dbReference type="NCBI Taxonomy" id="1492898"/>
    <lineage>
        <taxon>Bacteria</taxon>
        <taxon>Pseudomonadati</taxon>
        <taxon>Bacteroidota</taxon>
        <taxon>Chitinophagia</taxon>
        <taxon>Chitinophagales</taxon>
        <taxon>Chitinophagaceae</taxon>
        <taxon>Flavisolibacter</taxon>
    </lineage>
</organism>
<reference evidence="3" key="1">
    <citation type="submission" date="2015-01" db="EMBL/GenBank/DDBJ databases">
        <title>Flavisolibacter sp./LCS9/ whole genome sequencing.</title>
        <authorList>
            <person name="Kim M.K."/>
            <person name="Srinivasan S."/>
            <person name="Lee J.-J."/>
        </authorList>
    </citation>
    <scope>NUCLEOTIDE SEQUENCE [LARGE SCALE GENOMIC DNA]</scope>
    <source>
        <strain evidence="3">LCS9</strain>
    </source>
</reference>
<dbReference type="KEGG" id="fla:SY85_16990"/>
<name>A0A172TXX4_9BACT</name>
<dbReference type="RefSeq" id="WP_066406075.1">
    <property type="nucleotide sequence ID" value="NZ_CP011390.1"/>
</dbReference>
<proteinExistence type="predicted"/>
<protein>
    <submittedName>
        <fullName evidence="2">Uncharacterized protein</fullName>
    </submittedName>
</protein>
<keyword evidence="3" id="KW-1185">Reference proteome</keyword>
<evidence type="ECO:0000256" key="1">
    <source>
        <dbReference type="SAM" id="Phobius"/>
    </source>
</evidence>
<evidence type="ECO:0000313" key="2">
    <source>
        <dbReference type="EMBL" id="ANE51935.1"/>
    </source>
</evidence>
<dbReference type="AlphaFoldDB" id="A0A172TXX4"/>
<dbReference type="EMBL" id="CP011390">
    <property type="protein sequence ID" value="ANE51935.1"/>
    <property type="molecule type" value="Genomic_DNA"/>
</dbReference>
<dbReference type="STRING" id="1492898.SY85_16990"/>
<dbReference type="OrthoDB" id="671979at2"/>
<dbReference type="Proteomes" id="UP000077177">
    <property type="component" value="Chromosome"/>
</dbReference>
<keyword evidence="1" id="KW-1133">Transmembrane helix</keyword>
<evidence type="ECO:0000313" key="3">
    <source>
        <dbReference type="Proteomes" id="UP000077177"/>
    </source>
</evidence>
<sequence>MNELELTAEGEFVVRESKITNFIFGGAMLAVFFVSLFFGDYGWGNYLMGACIFLIPGAIAIAKGRRNTTIIRINKTGVYYAGRLVTDWNRFYDAVVRDKMQAGSYNDNFVLDLRYYAFDYSLLCTESIPLTNTQDKGEEEIIEAISFYKNLSKELAPSQAEGSLSNNGW</sequence>
<keyword evidence="1" id="KW-0472">Membrane</keyword>
<keyword evidence="1" id="KW-0812">Transmembrane</keyword>
<feature type="transmembrane region" description="Helical" evidence="1">
    <location>
        <begin position="21"/>
        <end position="38"/>
    </location>
</feature>
<accession>A0A172TXX4</accession>